<comment type="caution">
    <text evidence="2">The sequence shown here is derived from an EMBL/GenBank/DDBJ whole genome shotgun (WGS) entry which is preliminary data.</text>
</comment>
<dbReference type="EMBL" id="JARQWQ010000061">
    <property type="protein sequence ID" value="KAK2555664.1"/>
    <property type="molecule type" value="Genomic_DNA"/>
</dbReference>
<protein>
    <submittedName>
        <fullName evidence="2">Uncharacterized protein</fullName>
    </submittedName>
</protein>
<evidence type="ECO:0000313" key="3">
    <source>
        <dbReference type="Proteomes" id="UP001249851"/>
    </source>
</evidence>
<organism evidence="2 3">
    <name type="scientific">Acropora cervicornis</name>
    <name type="common">Staghorn coral</name>
    <dbReference type="NCBI Taxonomy" id="6130"/>
    <lineage>
        <taxon>Eukaryota</taxon>
        <taxon>Metazoa</taxon>
        <taxon>Cnidaria</taxon>
        <taxon>Anthozoa</taxon>
        <taxon>Hexacorallia</taxon>
        <taxon>Scleractinia</taxon>
        <taxon>Astrocoeniina</taxon>
        <taxon>Acroporidae</taxon>
        <taxon>Acropora</taxon>
    </lineage>
</organism>
<gene>
    <name evidence="2" type="ORF">P5673_022690</name>
</gene>
<evidence type="ECO:0000313" key="2">
    <source>
        <dbReference type="EMBL" id="KAK2555664.1"/>
    </source>
</evidence>
<reference evidence="2" key="1">
    <citation type="journal article" date="2023" name="G3 (Bethesda)">
        <title>Whole genome assembly and annotation of the endangered Caribbean coral Acropora cervicornis.</title>
        <authorList>
            <person name="Selwyn J.D."/>
            <person name="Vollmer S.V."/>
        </authorList>
    </citation>
    <scope>NUCLEOTIDE SEQUENCE</scope>
    <source>
        <strain evidence="2">K2</strain>
    </source>
</reference>
<evidence type="ECO:0000256" key="1">
    <source>
        <dbReference type="SAM" id="MobiDB-lite"/>
    </source>
</evidence>
<feature type="region of interest" description="Disordered" evidence="1">
    <location>
        <begin position="14"/>
        <end position="35"/>
    </location>
</feature>
<dbReference type="Pfam" id="PF13151">
    <property type="entry name" value="DUF3990"/>
    <property type="match status" value="1"/>
</dbReference>
<name>A0AAD9UZF5_ACRCE</name>
<proteinExistence type="predicted"/>
<feature type="compositionally biased region" description="Basic and acidic residues" evidence="1">
    <location>
        <begin position="18"/>
        <end position="35"/>
    </location>
</feature>
<keyword evidence="3" id="KW-1185">Reference proteome</keyword>
<accession>A0AAD9UZF5</accession>
<dbReference type="AlphaFoldDB" id="A0AAD9UZF5"/>
<dbReference type="SUPFAM" id="SSF56399">
    <property type="entry name" value="ADP-ribosylation"/>
    <property type="match status" value="1"/>
</dbReference>
<dbReference type="Gene3D" id="3.90.175.10">
    <property type="entry name" value="Diphtheria Toxin, domain 1"/>
    <property type="match status" value="1"/>
</dbReference>
<dbReference type="InterPro" id="IPR025051">
    <property type="entry name" value="DUF3990"/>
</dbReference>
<sequence>MEILLEKKINPHSAVTFSEEKGKRGGHSSDSKRDIGAAGGLFPHKYLKSNEDQAFKLITQQEIDCHNNRNGYHDAMADKKPSEQSNEQRRVLKILGLTTDFLDGLEEIPPEHHYHRLLCEWIVKSMEESIECLDPTDKNHLTQQLLESIGFDPTSEAVETMLKRSASEKSTQNHIEASEWPKIFVVDEFKYNSFLSPSLDRFPVKSSLTDKWFHLDPEETKESENNYDHISRIKIMNVTTKERVDESIRDILVRDDPEHTFLFHGTDHQSASNILATRGIYLNAGRLKRDFSHGKGFYLSKSMDNALEWANCTTAKPAILIFRTDRRFLDSAKKLSLFHNEKRWHEIVHSFRSGRKTAKTRESLSAYDFIEGPMATVRIDEGSDELVVEQKPSTYQMCLISSEYSKMFQQTLHSVLFLDINE</sequence>
<reference evidence="2" key="2">
    <citation type="journal article" date="2023" name="Science">
        <title>Genomic signatures of disease resistance in endangered staghorn corals.</title>
        <authorList>
            <person name="Vollmer S.V."/>
            <person name="Selwyn J.D."/>
            <person name="Despard B.A."/>
            <person name="Roesel C.L."/>
        </authorList>
    </citation>
    <scope>NUCLEOTIDE SEQUENCE</scope>
    <source>
        <strain evidence="2">K2</strain>
    </source>
</reference>
<dbReference type="Proteomes" id="UP001249851">
    <property type="component" value="Unassembled WGS sequence"/>
</dbReference>